<dbReference type="RefSeq" id="XP_045955615.1">
    <property type="nucleotide sequence ID" value="XM_046105568.1"/>
</dbReference>
<dbReference type="EMBL" id="JAGPXC010000007">
    <property type="protein sequence ID" value="KAH6649108.1"/>
    <property type="molecule type" value="Genomic_DNA"/>
</dbReference>
<dbReference type="PANTHER" id="PTHR47582:SF1">
    <property type="entry name" value="P450, PUTATIVE (EUROFUNG)-RELATED"/>
    <property type="match status" value="1"/>
</dbReference>
<sequence>MLYEASIVLLAGVVILAYGVEFIFNQFDDPREPRRITPKVPVPVIGHILGVFRYGFNYYSLLSKNTDAEIYALGILNFKVYITQTTRLTHLVQKSKALSFTPFLKVPSTVVSKDAHALFDGSLLESFSLRTKEALTPGPHLDMQNLRMAHQLLIHVTEMVQQSEVDLFHWAKHAIVQATAAGLIWEERRPGQMLGLDLFYKGYRARAKVFDAFRKYFKHIPDDVSYLILQRQKLLREGGIPEEDTYKMQATLSNAAYPNTVPTLFWTVHEIYSRPELLEVIRQELLDKAVGKSDDGTGFVLDIAALQTECHILLSAYQETQRTRHSQVAWRMVTEDTLLDQYLLKKGNYLQMPVRPVHESQSIWGSQANVFDPYRFVPAKNGETKPKVMPSTFLPWGSPPHLCPARQFASTEILIAAALLILRVQLTPVSGRGWERAPPVKSGTPTLPRPKQDIRLKITTRDEGKQSWTVMIGKSKSRISLASG</sequence>
<comment type="caution">
    <text evidence="1">The sequence shown here is derived from an EMBL/GenBank/DDBJ whole genome shotgun (WGS) entry which is preliminary data.</text>
</comment>
<dbReference type="InterPro" id="IPR053007">
    <property type="entry name" value="CYP450_monoxygenase_sec-met"/>
</dbReference>
<proteinExistence type="predicted"/>
<accession>A0A9P8UFL1</accession>
<evidence type="ECO:0000313" key="1">
    <source>
        <dbReference type="EMBL" id="KAH6649108.1"/>
    </source>
</evidence>
<dbReference type="AlphaFoldDB" id="A0A9P8UFL1"/>
<dbReference type="GO" id="GO:0016705">
    <property type="term" value="F:oxidoreductase activity, acting on paired donors, with incorporation or reduction of molecular oxygen"/>
    <property type="evidence" value="ECO:0007669"/>
    <property type="project" value="InterPro"/>
</dbReference>
<dbReference type="SUPFAM" id="SSF48264">
    <property type="entry name" value="Cytochrome P450"/>
    <property type="match status" value="1"/>
</dbReference>
<dbReference type="GO" id="GO:0005506">
    <property type="term" value="F:iron ion binding"/>
    <property type="evidence" value="ECO:0007669"/>
    <property type="project" value="InterPro"/>
</dbReference>
<keyword evidence="2" id="KW-1185">Reference proteome</keyword>
<reference evidence="1" key="1">
    <citation type="journal article" date="2021" name="Nat. Commun.">
        <title>Genetic determinants of endophytism in the Arabidopsis root mycobiome.</title>
        <authorList>
            <person name="Mesny F."/>
            <person name="Miyauchi S."/>
            <person name="Thiergart T."/>
            <person name="Pickel B."/>
            <person name="Atanasova L."/>
            <person name="Karlsson M."/>
            <person name="Huettel B."/>
            <person name="Barry K.W."/>
            <person name="Haridas S."/>
            <person name="Chen C."/>
            <person name="Bauer D."/>
            <person name="Andreopoulos W."/>
            <person name="Pangilinan J."/>
            <person name="LaButti K."/>
            <person name="Riley R."/>
            <person name="Lipzen A."/>
            <person name="Clum A."/>
            <person name="Drula E."/>
            <person name="Henrissat B."/>
            <person name="Kohler A."/>
            <person name="Grigoriev I.V."/>
            <person name="Martin F.M."/>
            <person name="Hacquard S."/>
        </authorList>
    </citation>
    <scope>NUCLEOTIDE SEQUENCE</scope>
    <source>
        <strain evidence="1">MPI-SDFR-AT-0073</strain>
    </source>
</reference>
<dbReference type="PANTHER" id="PTHR47582">
    <property type="entry name" value="P450, PUTATIVE (EUROFUNG)-RELATED"/>
    <property type="match status" value="1"/>
</dbReference>
<dbReference type="Proteomes" id="UP000758603">
    <property type="component" value="Unassembled WGS sequence"/>
</dbReference>
<protein>
    <submittedName>
        <fullName evidence="1">Cytochrome P450</fullName>
    </submittedName>
</protein>
<gene>
    <name evidence="1" type="ORF">BKA67DRAFT_628378</name>
</gene>
<dbReference type="Pfam" id="PF00067">
    <property type="entry name" value="p450"/>
    <property type="match status" value="1"/>
</dbReference>
<name>A0A9P8UFL1_9PEZI</name>
<dbReference type="Gene3D" id="1.10.630.10">
    <property type="entry name" value="Cytochrome P450"/>
    <property type="match status" value="1"/>
</dbReference>
<dbReference type="CDD" id="cd11040">
    <property type="entry name" value="CYP7_CYP8-like"/>
    <property type="match status" value="1"/>
</dbReference>
<dbReference type="InterPro" id="IPR001128">
    <property type="entry name" value="Cyt_P450"/>
</dbReference>
<evidence type="ECO:0000313" key="2">
    <source>
        <dbReference type="Proteomes" id="UP000758603"/>
    </source>
</evidence>
<dbReference type="OrthoDB" id="1470350at2759"/>
<organism evidence="1 2">
    <name type="scientific">Truncatella angustata</name>
    <dbReference type="NCBI Taxonomy" id="152316"/>
    <lineage>
        <taxon>Eukaryota</taxon>
        <taxon>Fungi</taxon>
        <taxon>Dikarya</taxon>
        <taxon>Ascomycota</taxon>
        <taxon>Pezizomycotina</taxon>
        <taxon>Sordariomycetes</taxon>
        <taxon>Xylariomycetidae</taxon>
        <taxon>Amphisphaeriales</taxon>
        <taxon>Sporocadaceae</taxon>
        <taxon>Truncatella</taxon>
    </lineage>
</organism>
<dbReference type="GO" id="GO:0020037">
    <property type="term" value="F:heme binding"/>
    <property type="evidence" value="ECO:0007669"/>
    <property type="project" value="InterPro"/>
</dbReference>
<dbReference type="GO" id="GO:0004497">
    <property type="term" value="F:monooxygenase activity"/>
    <property type="evidence" value="ECO:0007669"/>
    <property type="project" value="InterPro"/>
</dbReference>
<dbReference type="GeneID" id="70134459"/>
<dbReference type="InterPro" id="IPR036396">
    <property type="entry name" value="Cyt_P450_sf"/>
</dbReference>